<protein>
    <submittedName>
        <fullName evidence="1">Uncharacterized protein</fullName>
    </submittedName>
</protein>
<dbReference type="RefSeq" id="WP_186776349.1">
    <property type="nucleotide sequence ID" value="NZ_SJPX01000004.1"/>
</dbReference>
<dbReference type="AlphaFoldDB" id="A0A5C6ELR5"/>
<reference evidence="1 2" key="1">
    <citation type="submission" date="2019-02" db="EMBL/GenBank/DDBJ databases">
        <title>Deep-cultivation of Planctomycetes and their phenomic and genomic characterization uncovers novel biology.</title>
        <authorList>
            <person name="Wiegand S."/>
            <person name="Jogler M."/>
            <person name="Boedeker C."/>
            <person name="Pinto D."/>
            <person name="Vollmers J."/>
            <person name="Rivas-Marin E."/>
            <person name="Kohn T."/>
            <person name="Peeters S.H."/>
            <person name="Heuer A."/>
            <person name="Rast P."/>
            <person name="Oberbeckmann S."/>
            <person name="Bunk B."/>
            <person name="Jeske O."/>
            <person name="Meyerdierks A."/>
            <person name="Storesund J.E."/>
            <person name="Kallscheuer N."/>
            <person name="Luecker S."/>
            <person name="Lage O.M."/>
            <person name="Pohl T."/>
            <person name="Merkel B.J."/>
            <person name="Hornburger P."/>
            <person name="Mueller R.-W."/>
            <person name="Bruemmer F."/>
            <person name="Labrenz M."/>
            <person name="Spormann A.M."/>
            <person name="Op Den Camp H."/>
            <person name="Overmann J."/>
            <person name="Amann R."/>
            <person name="Jetten M.S.M."/>
            <person name="Mascher T."/>
            <person name="Medema M.H."/>
            <person name="Devos D.P."/>
            <person name="Kaster A.-K."/>
            <person name="Ovreas L."/>
            <person name="Rohde M."/>
            <person name="Galperin M.Y."/>
            <person name="Jogler C."/>
        </authorList>
    </citation>
    <scope>NUCLEOTIDE SEQUENCE [LARGE SCALE GENOMIC DNA]</scope>
    <source>
        <strain evidence="1 2">Poly59</strain>
    </source>
</reference>
<accession>A0A5C6ELR5</accession>
<proteinExistence type="predicted"/>
<gene>
    <name evidence="1" type="ORF">Poly59_36800</name>
</gene>
<sequence length="56" mass="6429">MSDAPAILGWHCYHRYCSEVLEYVFVENVFIVPPVTDGKDSRILVVYICTYQLSST</sequence>
<keyword evidence="2" id="KW-1185">Reference proteome</keyword>
<evidence type="ECO:0000313" key="1">
    <source>
        <dbReference type="EMBL" id="TWU49067.1"/>
    </source>
</evidence>
<comment type="caution">
    <text evidence="1">The sequence shown here is derived from an EMBL/GenBank/DDBJ whole genome shotgun (WGS) entry which is preliminary data.</text>
</comment>
<dbReference type="EMBL" id="SJPX01000004">
    <property type="protein sequence ID" value="TWU49067.1"/>
    <property type="molecule type" value="Genomic_DNA"/>
</dbReference>
<evidence type="ECO:0000313" key="2">
    <source>
        <dbReference type="Proteomes" id="UP000317977"/>
    </source>
</evidence>
<dbReference type="Proteomes" id="UP000317977">
    <property type="component" value="Unassembled WGS sequence"/>
</dbReference>
<name>A0A5C6ELR5_9BACT</name>
<organism evidence="1 2">
    <name type="scientific">Rubripirellula reticaptiva</name>
    <dbReference type="NCBI Taxonomy" id="2528013"/>
    <lineage>
        <taxon>Bacteria</taxon>
        <taxon>Pseudomonadati</taxon>
        <taxon>Planctomycetota</taxon>
        <taxon>Planctomycetia</taxon>
        <taxon>Pirellulales</taxon>
        <taxon>Pirellulaceae</taxon>
        <taxon>Rubripirellula</taxon>
    </lineage>
</organism>